<proteinExistence type="predicted"/>
<protein>
    <submittedName>
        <fullName evidence="3">Uncharacterized protein</fullName>
    </submittedName>
</protein>
<evidence type="ECO:0000313" key="3">
    <source>
        <dbReference type="RefSeq" id="XP_011297875.1"/>
    </source>
</evidence>
<sequence>VPSKGSYSKSRWNNDLHRPKSSDKYYDCLQCNEYCHHETPGNDSVAHPRVILKNCINDRHRDSSGDKSPINFQQKARRRSSLARPVRVYDSASVQSVKLADYPIKAFENLTNSRVLNEIGETAYYNGGLPFDDNSDSDNGWPIRVRLEEMLELTSTRRKNINFMKSRKRKKVTLTKRQTYFKDTDKLLKVFSVNHVDQQYRYNVKRCSIM</sequence>
<organism evidence="2 3">
    <name type="scientific">Fopius arisanus</name>
    <dbReference type="NCBI Taxonomy" id="64838"/>
    <lineage>
        <taxon>Eukaryota</taxon>
        <taxon>Metazoa</taxon>
        <taxon>Ecdysozoa</taxon>
        <taxon>Arthropoda</taxon>
        <taxon>Hexapoda</taxon>
        <taxon>Insecta</taxon>
        <taxon>Pterygota</taxon>
        <taxon>Neoptera</taxon>
        <taxon>Endopterygota</taxon>
        <taxon>Hymenoptera</taxon>
        <taxon>Apocrita</taxon>
        <taxon>Ichneumonoidea</taxon>
        <taxon>Braconidae</taxon>
        <taxon>Opiinae</taxon>
        <taxon>Fopius</taxon>
    </lineage>
</organism>
<dbReference type="GeneID" id="105263386"/>
<name>A0A9R1SVJ2_9HYME</name>
<accession>A0A9R1SVJ2</accession>
<reference evidence="3" key="1">
    <citation type="submission" date="2025-08" db="UniProtKB">
        <authorList>
            <consortium name="RefSeq"/>
        </authorList>
    </citation>
    <scope>IDENTIFICATION</scope>
    <source>
        <strain evidence="3">USDA-PBARC FA_bdor</strain>
        <tissue evidence="3">Whole organism</tissue>
    </source>
</reference>
<dbReference type="OrthoDB" id="7634778at2759"/>
<evidence type="ECO:0000313" key="2">
    <source>
        <dbReference type="Proteomes" id="UP000694866"/>
    </source>
</evidence>
<dbReference type="Proteomes" id="UP000694866">
    <property type="component" value="Unplaced"/>
</dbReference>
<dbReference type="RefSeq" id="XP_011297875.1">
    <property type="nucleotide sequence ID" value="XM_011299573.1"/>
</dbReference>
<dbReference type="KEGG" id="fas:105263386"/>
<feature type="non-terminal residue" evidence="3">
    <location>
        <position position="1"/>
    </location>
</feature>
<evidence type="ECO:0000256" key="1">
    <source>
        <dbReference type="SAM" id="MobiDB-lite"/>
    </source>
</evidence>
<feature type="region of interest" description="Disordered" evidence="1">
    <location>
        <begin position="58"/>
        <end position="78"/>
    </location>
</feature>
<keyword evidence="2" id="KW-1185">Reference proteome</keyword>
<gene>
    <name evidence="3" type="primary">LOC105263386</name>
</gene>
<dbReference type="AlphaFoldDB" id="A0A9R1SVJ2"/>